<dbReference type="GO" id="GO:0008270">
    <property type="term" value="F:zinc ion binding"/>
    <property type="evidence" value="ECO:0007669"/>
    <property type="project" value="UniProtKB-UniRule"/>
</dbReference>
<keyword evidence="6 10" id="KW-0833">Ubl conjugation pathway</keyword>
<evidence type="ECO:0000313" key="12">
    <source>
        <dbReference type="EMBL" id="JAV09673.1"/>
    </source>
</evidence>
<dbReference type="CDD" id="cd19672">
    <property type="entry name" value="UBR-box_UBR1_like"/>
    <property type="match status" value="1"/>
</dbReference>
<dbReference type="GO" id="GO:0005737">
    <property type="term" value="C:cytoplasm"/>
    <property type="evidence" value="ECO:0007669"/>
    <property type="project" value="TreeGrafter"/>
</dbReference>
<dbReference type="SMART" id="SM00396">
    <property type="entry name" value="ZnF_UBR1"/>
    <property type="match status" value="1"/>
</dbReference>
<dbReference type="InterPro" id="IPR014719">
    <property type="entry name" value="Ribosomal_bL12_C/ClpS-like"/>
</dbReference>
<keyword evidence="3 10" id="KW-0808">Transferase</keyword>
<name>A0A1L8DT73_9DIPT</name>
<comment type="catalytic activity">
    <reaction evidence="1 10">
        <text>S-ubiquitinyl-[E2 ubiquitin-conjugating enzyme]-L-cysteine + [acceptor protein]-L-lysine = [E2 ubiquitin-conjugating enzyme]-L-cysteine + N(6)-ubiquitinyl-[acceptor protein]-L-lysine.</text>
        <dbReference type="EC" id="2.3.2.27"/>
    </reaction>
</comment>
<dbReference type="Pfam" id="PF02617">
    <property type="entry name" value="ClpS"/>
    <property type="match status" value="1"/>
</dbReference>
<dbReference type="Pfam" id="PF22960">
    <property type="entry name" value="WHD_UBR1"/>
    <property type="match status" value="1"/>
</dbReference>
<dbReference type="GO" id="GO:0000151">
    <property type="term" value="C:ubiquitin ligase complex"/>
    <property type="evidence" value="ECO:0007669"/>
    <property type="project" value="TreeGrafter"/>
</dbReference>
<dbReference type="SUPFAM" id="SSF46785">
    <property type="entry name" value="Winged helix' DNA-binding domain"/>
    <property type="match status" value="1"/>
</dbReference>
<evidence type="ECO:0000256" key="6">
    <source>
        <dbReference type="ARBA" id="ARBA00022786"/>
    </source>
</evidence>
<dbReference type="PROSITE" id="PS51157">
    <property type="entry name" value="ZF_UBR"/>
    <property type="match status" value="1"/>
</dbReference>
<dbReference type="EMBL" id="GFDF01004411">
    <property type="protein sequence ID" value="JAV09673.1"/>
    <property type="molecule type" value="Transcribed_RNA"/>
</dbReference>
<dbReference type="Gene3D" id="1.10.10.2670">
    <property type="entry name" value="E3 ubiquitin-protein ligase"/>
    <property type="match status" value="1"/>
</dbReference>
<comment type="pathway">
    <text evidence="2 10">Protein modification; protein ubiquitination.</text>
</comment>
<dbReference type="InterPro" id="IPR039164">
    <property type="entry name" value="UBR1-like"/>
</dbReference>
<dbReference type="InterPro" id="IPR044046">
    <property type="entry name" value="E3_ligase_UBR-like_C"/>
</dbReference>
<dbReference type="GO" id="GO:0061630">
    <property type="term" value="F:ubiquitin protein ligase activity"/>
    <property type="evidence" value="ECO:0007669"/>
    <property type="project" value="UniProtKB-UniRule"/>
</dbReference>
<accession>A0A1L8DT73</accession>
<evidence type="ECO:0000256" key="2">
    <source>
        <dbReference type="ARBA" id="ARBA00004906"/>
    </source>
</evidence>
<dbReference type="UniPathway" id="UPA00143"/>
<proteinExistence type="inferred from homology"/>
<evidence type="ECO:0000256" key="5">
    <source>
        <dbReference type="ARBA" id="ARBA00022771"/>
    </source>
</evidence>
<comment type="similarity">
    <text evidence="8 10">Belongs to the E3 ubiquitin-protein ligase UBR1-like family.</text>
</comment>
<reference evidence="12" key="1">
    <citation type="submission" date="2016-12" db="EMBL/GenBank/DDBJ databases">
        <title>An insight into the sialome and mialome of the sand fly, Nyssomyia neivai.</title>
        <authorList>
            <person name="Sebastian V."/>
            <person name="Goulart T.M."/>
            <person name="Oliveira W."/>
            <person name="Calvo E."/>
            <person name="Oliveira L.F."/>
            <person name="Pinto M.C."/>
            <person name="Rosselino A.M."/>
            <person name="Ribeiro J.M."/>
        </authorList>
    </citation>
    <scope>NUCLEOTIDE SEQUENCE</scope>
</reference>
<keyword evidence="7 10" id="KW-0862">Zinc</keyword>
<dbReference type="Gene3D" id="3.30.1390.10">
    <property type="match status" value="1"/>
</dbReference>
<comment type="function">
    <text evidence="10">Ubiquitin ligase protein which is a component of the N-end rule pathway. Recognizes and binds to proteins bearing specific N-terminal residues that are destabilizing according to the N-end rule, leading to their ubiquitination and subsequent degradation.</text>
</comment>
<dbReference type="PANTHER" id="PTHR21497">
    <property type="entry name" value="UBIQUITIN LIGASE E3 ALPHA-RELATED"/>
    <property type="match status" value="1"/>
</dbReference>
<dbReference type="Pfam" id="PF18995">
    <property type="entry name" value="PRT6_C"/>
    <property type="match status" value="2"/>
</dbReference>
<dbReference type="FunFam" id="2.10.110.30:FF:000001">
    <property type="entry name" value="E3 ubiquitin-protein ligase UBR2 isoform 1"/>
    <property type="match status" value="1"/>
</dbReference>
<dbReference type="GO" id="GO:0016567">
    <property type="term" value="P:protein ubiquitination"/>
    <property type="evidence" value="ECO:0007669"/>
    <property type="project" value="UniProtKB-UniRule"/>
</dbReference>
<dbReference type="InterPro" id="IPR055194">
    <property type="entry name" value="UBR1-like_WH"/>
</dbReference>
<evidence type="ECO:0000256" key="8">
    <source>
        <dbReference type="ARBA" id="ARBA00046341"/>
    </source>
</evidence>
<dbReference type="PANTHER" id="PTHR21497:SF24">
    <property type="entry name" value="E3 UBIQUITIN-PROTEIN LIGASE UBR1"/>
    <property type="match status" value="1"/>
</dbReference>
<evidence type="ECO:0000256" key="1">
    <source>
        <dbReference type="ARBA" id="ARBA00000900"/>
    </source>
</evidence>
<evidence type="ECO:0000256" key="9">
    <source>
        <dbReference type="PROSITE-ProRule" id="PRU00508"/>
    </source>
</evidence>
<dbReference type="InterPro" id="IPR036390">
    <property type="entry name" value="WH_DNA-bd_sf"/>
</dbReference>
<feature type="zinc finger region" description="UBR-type" evidence="9">
    <location>
        <begin position="100"/>
        <end position="171"/>
    </location>
</feature>
<evidence type="ECO:0000256" key="7">
    <source>
        <dbReference type="ARBA" id="ARBA00022833"/>
    </source>
</evidence>
<evidence type="ECO:0000259" key="11">
    <source>
        <dbReference type="PROSITE" id="PS51157"/>
    </source>
</evidence>
<keyword evidence="4 10" id="KW-0479">Metal-binding</keyword>
<keyword evidence="5 10" id="KW-0863">Zinc-finger</keyword>
<dbReference type="InterPro" id="IPR042065">
    <property type="entry name" value="E3_ELL-like"/>
</dbReference>
<evidence type="ECO:0000256" key="4">
    <source>
        <dbReference type="ARBA" id="ARBA00022723"/>
    </source>
</evidence>
<evidence type="ECO:0000256" key="10">
    <source>
        <dbReference type="RuleBase" id="RU366018"/>
    </source>
</evidence>
<protein>
    <recommendedName>
        <fullName evidence="10">E3 ubiquitin-protein ligase</fullName>
        <ecNumber evidence="10">2.3.2.27</ecNumber>
    </recommendedName>
</protein>
<evidence type="ECO:0000256" key="3">
    <source>
        <dbReference type="ARBA" id="ARBA00022679"/>
    </source>
</evidence>
<dbReference type="GO" id="GO:0071596">
    <property type="term" value="P:ubiquitin-dependent protein catabolic process via the N-end rule pathway"/>
    <property type="evidence" value="ECO:0007669"/>
    <property type="project" value="UniProtKB-UniRule"/>
</dbReference>
<dbReference type="InterPro" id="IPR003769">
    <property type="entry name" value="ClpS_core"/>
</dbReference>
<dbReference type="SUPFAM" id="SSF54736">
    <property type="entry name" value="ClpS-like"/>
    <property type="match status" value="1"/>
</dbReference>
<feature type="domain" description="UBR-type" evidence="11">
    <location>
        <begin position="100"/>
        <end position="171"/>
    </location>
</feature>
<dbReference type="Gene3D" id="2.10.110.30">
    <property type="match status" value="1"/>
</dbReference>
<dbReference type="EC" id="2.3.2.27" evidence="10"/>
<dbReference type="Pfam" id="PF02207">
    <property type="entry name" value="zf-UBR"/>
    <property type="match status" value="1"/>
</dbReference>
<organism evidence="12">
    <name type="scientific">Nyssomyia neivai</name>
    <dbReference type="NCBI Taxonomy" id="330878"/>
    <lineage>
        <taxon>Eukaryota</taxon>
        <taxon>Metazoa</taxon>
        <taxon>Ecdysozoa</taxon>
        <taxon>Arthropoda</taxon>
        <taxon>Hexapoda</taxon>
        <taxon>Insecta</taxon>
        <taxon>Pterygota</taxon>
        <taxon>Neoptera</taxon>
        <taxon>Endopterygota</taxon>
        <taxon>Diptera</taxon>
        <taxon>Nematocera</taxon>
        <taxon>Psychodoidea</taxon>
        <taxon>Psychodidae</taxon>
        <taxon>Nyssomyia</taxon>
    </lineage>
</organism>
<sequence length="1795" mass="205368">MITLRDIEERQEKESLPENPLKSWRAKFDNNSLTTEDFITYFNAACPFFINIKADGESETVTFDEQSAKGAILDALEDFICGDNPQNVLDKLKSENNVAAVCGRVFKIGEPTYCCRECGMDPTCVLCVNCFKQSAHRHHKYKMGTSNGGGCCDCGDAEAWKRDPYCEQHIQGLTNTQPDNPVITERIKNACGMIFHAVLSYCATSLEIDCNGNMLVVDEDEDFYCTVLYNDETHTYEQVIQTLTRTVACPHKNAVDYVTSVDRDGRAVVYCGSFAECMRLKGEVEKQSVRNIMHAKTQPLRVTVLHKKGLSYQQFALQLLGWLQQFLMHSASFRKVFCDIITMTTDYNINHLLANDCKLWKMARTSWHKVLISGMLMEYENKKKLAVVFTKLYASIMQDYIRDDHDHSFSIVSLSVQLFTVPTIAHHLIAHESAFFILMQTFYTESVEKYVQNKVLQFAKTTINLNVFKRAAYILYDVRYLLNITPDVWTDALRKGFLHGMQILIKLLRVMQGMDAVHRQTGSHIEHEPEWESAFNLHIKLAYVISLALDWCRTDKVVLVKVYRMVLASLSECEFIVFQTSGKVQELADHSVTCLTYDVASQPVSIHLPLSRFFAGLYLHLEKFGLSYDTVSAPASKLTLVQLIEPVLCTQTMIAQVHAGMWRRNGYSLLNQLYFYRNVKCRSEMLDRDIVTLQIGASLIESNDFLIHVINKFNLMSWLSPTPWTTPDSDTRITEEDNIRQTINMVDEFLELLIIVIGERYMPGIGRVTEEDRIKKEIIQQLCIKPFSHSELNRTLPDIQHETGMENVINAVAIFNKPAQADRKGVYELKKEFYDMYNMFFYHYSKEEKSKSEEAQRKRKNAKKTCCLPPKLPKLTEAFCMIANLLQCDVMLLIIQTVLEKSLDLKERTFSEGHLQKILFLIGYGLQDEESGHYPFLMFHERAIKWNILHLLTELATCPRVEALAEHIQWTVKKFKEFQQRADSDGASTSVAMEQDDVGMTTDEQEAAEKQERARLAAEHRAKVMAQMANAQKNFMTENAALFESTKVDLERDDAQDMMEWEQMDELSQLSGCLGPKRKVHVDEDQVVSCILCSEDVNVSKGGPCMVYSAYVQKSSLIYGSGAIYPHVSSCGHVMHANCWLEYFNNEVQKETRRPYRNRSPASFDTDKKEFLCPLCRCLSNTVIPLASSLPLYYTNHQHSADVLDFTTWCTIMRKYIDSLGSEEEEMLGISAILEEYDEHTRELFVAACPPLKRQLDKNLIGHVGDFVTVMKELIGRKKINKHVEMWLACVYTIQSVEMLLRAQGKPLKGHLSIRQLSCLCGLIRMCGTMGFAMGEKEKRELLNVVQEYHVCAAQNSILETNLFQSLVVSVFMTPCVMYVPKRNPEDGQMSDCVIPTGQMMEFYILRMAFLQNIAKILITFNPVMEMDEDVEDAEDDLYKEVARKAEERYQKELEEKAAKEKVQSKVELTNEIPSCSRVKSPERIITRTTIAKEDVAQEEDVPMDVPKEEKKQEDNGMATLLAFFRLHNIYLSPKARKSITSSQLIEEIKVKSATFLRSATLLFHFVTGIEMPEELSELSGDTFEIMCEYLGLDGNIESYFVCKKSLELMTRASMHPTIESMRKGETEKKSTSTYLDVKELVALPEDYSDLINSVSLFTCPNNSRDDTRNPTMCLVCGEVLCSQTYCCQSDINKMTVGACTYHAHTCGAGIVPLLRIRECEVMLLSVSKGCFISPPYLDEYGEYDAGLRRGNPLHLCRERYEKLRIMWLSHGFYEEIARTMEITNTMPPTQWELL</sequence>
<dbReference type="InterPro" id="IPR003126">
    <property type="entry name" value="Znf_UBR"/>
</dbReference>